<dbReference type="EMBL" id="BDSP01000022">
    <property type="protein sequence ID" value="GAX10625.1"/>
    <property type="molecule type" value="Genomic_DNA"/>
</dbReference>
<dbReference type="PRINTS" id="PR00723">
    <property type="entry name" value="SUBTILISIN"/>
</dbReference>
<evidence type="ECO:0000256" key="9">
    <source>
        <dbReference type="ARBA" id="ARBA00023529"/>
    </source>
</evidence>
<keyword evidence="5" id="KW-0031">Aminopeptidase</keyword>
<dbReference type="PROSITE" id="PS00137">
    <property type="entry name" value="SUBTILASE_HIS"/>
    <property type="match status" value="1"/>
</dbReference>
<accession>A0A1Z5J9F8</accession>
<dbReference type="InterPro" id="IPR046940">
    <property type="entry name" value="TPPII_Ig-like_sf"/>
</dbReference>
<dbReference type="Pfam" id="PF00082">
    <property type="entry name" value="Peptidase_S8"/>
    <property type="match status" value="1"/>
</dbReference>
<keyword evidence="6 12" id="KW-0645">Protease</keyword>
<sequence length="1281" mass="142344">MSFPTEDLVPKKETNVWSFLQQNPQYDGRNVRIGILDTGIDPGASGLFYMADNVTPKLVDMVDCTGSGDVDVSYTSTAVWVEDHWEVTGLSGRTLQLSGDWTFVAFPNGKKTNKKKKNEDDLDIKSAEKDETTTKTAPVRLGIKRAYELFPERLTTRIKEDRKRIFQKHLDKYIAQVRGELTTCKTKTPEQTKIRDDLQLQLDVLTSTDWISDPGPLWDCVVFYDGVDYRVVIDGEETGDLKQFKPMTSFAKERQFGTFSVVDQFNYGVNFYNDGSILSIVTDASPHGTHVAGIAAAAEGERSGVAPGAELVSLKIGDSRLGSMETGTSLTRAMIEAVRLKCDIVNLSYGEGCKIPNSGRFVELAEDLVWKHNIVFIAAAGNNGPALTTLGAPGGTTSAIIGVSAYVSPEMMKASYGFVSPRDESHIGTTYTWSSAGPTADGDFGNNITAPGGAITSVSNWCLQKSQLMNGTSMASPHATGCAALLISACKAENIPVTPERIKRAFENTASQLPHLSVVQQGCGIIQVDKALEYLREHKSDATQDVFYAVTVNNNGRGIYLRQMAHSLARQSFSVEIDPRFEREDRVSKDVQQRKLGFEMEFKLEASQPWVTAPDYLMLMNNGRSFNVVVDPTNLDPGLHTAMVLGYAKRSEKIEPMFRLPITVTKPHPVERRIELGVLSFEPAEIKRFFVVPPRGATWMDITLRDHREDSDVSSRLFVLHAVQLLPHFAWRDHEKHVSLALLPNQTNVTSIAVEDGVTCEICVARYWSTIGDTQIDVSIQFRGVRPVPDCVNIRAGTHGSLLRLHNDLQDEAVNPNASLNKWMTPIRPKTESMASPLGVRDTLPSCERQIYELVLDYEFEQEEKGSFTARAYPLQDVLYESAFESQMMLFFDADKMYLGASDAYPREITASKGTVLLRIQIRHDDPVKLSALKEMVVWIERKIEKEISLSVFPTKEASVKGCGSFKKTTVRTGSSVAVYIAEPPQTKLPSGCKAGDILSGIVTFGGESSSAAGSGKRPGGYAISYFVGPKSKKPSNESDVPEPKDERTPEEKMAEAIRDLKVAHLGKAIKQDEDEEIFTRMFASIQQEYPDHLPLYVAKLRYTDGNKRRAERLAGVVGACDEIISRIAEHELALHFGCKIDTDDPKAVKEREDMKEKKSFLIEALVRKTLAYADMETKDAGEKFDATLQHLKLWADVESSDKYATLFLVRETRASRYGSVLKTINKLLTKDAKDDAIRPLSKGELFTRRSDAFEKLGFTLLKEYDRSNRVVAAPKSYMLF</sequence>
<gene>
    <name evidence="19" type="ORF">FisN_14Lh132</name>
</gene>
<dbReference type="EC" id="3.4.14.10" evidence="3"/>
<dbReference type="Gene3D" id="3.40.50.200">
    <property type="entry name" value="Peptidase S8/S53 domain"/>
    <property type="match status" value="2"/>
</dbReference>
<feature type="active site" description="Charge relay system" evidence="12">
    <location>
        <position position="473"/>
    </location>
</feature>
<evidence type="ECO:0000256" key="3">
    <source>
        <dbReference type="ARBA" id="ARBA00012462"/>
    </source>
</evidence>
<evidence type="ECO:0000313" key="19">
    <source>
        <dbReference type="EMBL" id="GAX10625.1"/>
    </source>
</evidence>
<evidence type="ECO:0000256" key="4">
    <source>
        <dbReference type="ARBA" id="ARBA00020244"/>
    </source>
</evidence>
<evidence type="ECO:0000256" key="5">
    <source>
        <dbReference type="ARBA" id="ARBA00022438"/>
    </source>
</evidence>
<feature type="compositionally biased region" description="Basic and acidic residues" evidence="13">
    <location>
        <begin position="1042"/>
        <end position="1052"/>
    </location>
</feature>
<evidence type="ECO:0000259" key="16">
    <source>
        <dbReference type="Pfam" id="PF12583"/>
    </source>
</evidence>
<name>A0A1Z5J9F8_FISSO</name>
<dbReference type="Gene3D" id="2.60.40.3170">
    <property type="match status" value="1"/>
</dbReference>
<evidence type="ECO:0000313" key="20">
    <source>
        <dbReference type="Proteomes" id="UP000198406"/>
    </source>
</evidence>
<evidence type="ECO:0000259" key="17">
    <source>
        <dbReference type="Pfam" id="PF21223"/>
    </source>
</evidence>
<evidence type="ECO:0000259" key="15">
    <source>
        <dbReference type="Pfam" id="PF12580"/>
    </source>
</evidence>
<dbReference type="InterPro" id="IPR022232">
    <property type="entry name" value="TPPII_C_art"/>
</dbReference>
<dbReference type="Pfam" id="PF21316">
    <property type="entry name" value="TPPII_GBD"/>
    <property type="match status" value="1"/>
</dbReference>
<reference evidence="19 20" key="1">
    <citation type="journal article" date="2015" name="Plant Cell">
        <title>Oil accumulation by the oleaginous diatom Fistulifera solaris as revealed by the genome and transcriptome.</title>
        <authorList>
            <person name="Tanaka T."/>
            <person name="Maeda Y."/>
            <person name="Veluchamy A."/>
            <person name="Tanaka M."/>
            <person name="Abida H."/>
            <person name="Marechal E."/>
            <person name="Bowler C."/>
            <person name="Muto M."/>
            <person name="Sunaga Y."/>
            <person name="Tanaka M."/>
            <person name="Yoshino T."/>
            <person name="Taniguchi T."/>
            <person name="Fukuda Y."/>
            <person name="Nemoto M."/>
            <person name="Matsumoto M."/>
            <person name="Wong P.S."/>
            <person name="Aburatani S."/>
            <person name="Fujibuchi W."/>
        </authorList>
    </citation>
    <scope>NUCLEOTIDE SEQUENCE [LARGE SCALE GENOMIC DNA]</scope>
    <source>
        <strain evidence="19 20">JPCC DA0580</strain>
    </source>
</reference>
<dbReference type="OrthoDB" id="10256524at2759"/>
<dbReference type="PANTHER" id="PTHR43806">
    <property type="entry name" value="PEPTIDASE S8"/>
    <property type="match status" value="1"/>
</dbReference>
<dbReference type="EC" id="3.4.21.62" evidence="10"/>
<feature type="region of interest" description="Disordered" evidence="13">
    <location>
        <begin position="1028"/>
        <end position="1052"/>
    </location>
</feature>
<comment type="catalytic activity">
    <reaction evidence="1">
        <text>Release of an N-terminal tripeptide from a polypeptide.</text>
        <dbReference type="EC" id="3.4.14.10"/>
    </reaction>
</comment>
<proteinExistence type="inferred from homology"/>
<organism evidence="19 20">
    <name type="scientific">Fistulifera solaris</name>
    <name type="common">Oleaginous diatom</name>
    <dbReference type="NCBI Taxonomy" id="1519565"/>
    <lineage>
        <taxon>Eukaryota</taxon>
        <taxon>Sar</taxon>
        <taxon>Stramenopiles</taxon>
        <taxon>Ochrophyta</taxon>
        <taxon>Bacillariophyta</taxon>
        <taxon>Bacillariophyceae</taxon>
        <taxon>Bacillariophycidae</taxon>
        <taxon>Naviculales</taxon>
        <taxon>Naviculaceae</taxon>
        <taxon>Fistulifera</taxon>
    </lineage>
</organism>
<dbReference type="Pfam" id="PF12583">
    <property type="entry name" value="TPPII_C"/>
    <property type="match status" value="1"/>
</dbReference>
<evidence type="ECO:0000256" key="7">
    <source>
        <dbReference type="ARBA" id="ARBA00022801"/>
    </source>
</evidence>
<dbReference type="PROSITE" id="PS51892">
    <property type="entry name" value="SUBTILASE"/>
    <property type="match status" value="1"/>
</dbReference>
<feature type="domain" description="Tripeptidyl-peptidase II first Ig-like" evidence="17">
    <location>
        <begin position="548"/>
        <end position="664"/>
    </location>
</feature>
<dbReference type="InterPro" id="IPR050131">
    <property type="entry name" value="Peptidase_S8_subtilisin-like"/>
</dbReference>
<dbReference type="GO" id="GO:0006508">
    <property type="term" value="P:proteolysis"/>
    <property type="evidence" value="ECO:0007669"/>
    <property type="project" value="UniProtKB-KW"/>
</dbReference>
<keyword evidence="7 12" id="KW-0378">Hydrolase</keyword>
<evidence type="ECO:0000256" key="8">
    <source>
        <dbReference type="ARBA" id="ARBA00022825"/>
    </source>
</evidence>
<evidence type="ECO:0000259" key="14">
    <source>
        <dbReference type="Pfam" id="PF00082"/>
    </source>
</evidence>
<protein>
    <recommendedName>
        <fullName evidence="4">Tripeptidyl-peptidase 2</fullName>
        <ecNumber evidence="3">3.4.14.10</ecNumber>
        <ecNumber evidence="10">3.4.21.62</ecNumber>
    </recommendedName>
    <alternativeName>
        <fullName evidence="11">Tripeptidyl aminopeptidase</fullName>
    </alternativeName>
</protein>
<evidence type="ECO:0000259" key="18">
    <source>
        <dbReference type="Pfam" id="PF21316"/>
    </source>
</evidence>
<dbReference type="InterPro" id="IPR022398">
    <property type="entry name" value="Peptidase_S8_His-AS"/>
</dbReference>
<dbReference type="PANTHER" id="PTHR43806:SF14">
    <property type="entry name" value="TRIPEPTIDYL-PEPTIDASE 2"/>
    <property type="match status" value="1"/>
</dbReference>
<keyword evidence="8 12" id="KW-0720">Serine protease</keyword>
<dbReference type="InterPro" id="IPR023828">
    <property type="entry name" value="Peptidase_S8_Ser-AS"/>
</dbReference>
<dbReference type="GO" id="GO:0004252">
    <property type="term" value="F:serine-type endopeptidase activity"/>
    <property type="evidence" value="ECO:0007669"/>
    <property type="project" value="UniProtKB-UniRule"/>
</dbReference>
<dbReference type="InterPro" id="IPR048384">
    <property type="entry name" value="TPPII_GBD"/>
</dbReference>
<dbReference type="Pfam" id="PF21223">
    <property type="entry name" value="TPPII_Ig-like-1"/>
    <property type="match status" value="1"/>
</dbReference>
<dbReference type="Gene3D" id="1.25.40.710">
    <property type="match status" value="1"/>
</dbReference>
<dbReference type="GO" id="GO:0004177">
    <property type="term" value="F:aminopeptidase activity"/>
    <property type="evidence" value="ECO:0007669"/>
    <property type="project" value="UniProtKB-KW"/>
</dbReference>
<evidence type="ECO:0000256" key="13">
    <source>
        <dbReference type="SAM" id="MobiDB-lite"/>
    </source>
</evidence>
<dbReference type="SUPFAM" id="SSF52743">
    <property type="entry name" value="Subtilisin-like"/>
    <property type="match status" value="1"/>
</dbReference>
<feature type="domain" description="Tripeptidyl peptidase II second Ig-like" evidence="15">
    <location>
        <begin position="808"/>
        <end position="994"/>
    </location>
</feature>
<feature type="domain" description="Tripeptidyl-peptidase II galactose-binding" evidence="18">
    <location>
        <begin position="681"/>
        <end position="772"/>
    </location>
</feature>
<evidence type="ECO:0000256" key="1">
    <source>
        <dbReference type="ARBA" id="ARBA00001910"/>
    </source>
</evidence>
<dbReference type="FunFam" id="3.40.50.200:FF:000003">
    <property type="entry name" value="Tripeptidyl peptidase 2"/>
    <property type="match status" value="1"/>
</dbReference>
<comment type="caution">
    <text evidence="19">The sequence shown here is derived from an EMBL/GenBank/DDBJ whole genome shotgun (WGS) entry which is preliminary data.</text>
</comment>
<evidence type="ECO:0000256" key="11">
    <source>
        <dbReference type="ARBA" id="ARBA00032232"/>
    </source>
</evidence>
<evidence type="ECO:0000256" key="6">
    <source>
        <dbReference type="ARBA" id="ARBA00022670"/>
    </source>
</evidence>
<feature type="active site" description="Charge relay system" evidence="12">
    <location>
        <position position="37"/>
    </location>
</feature>
<comment type="catalytic activity">
    <reaction evidence="9">
        <text>Hydrolysis of proteins with broad specificity for peptide bonds, and a preference for a large uncharged residue in P1. Hydrolyzes peptide amides.</text>
        <dbReference type="EC" id="3.4.21.62"/>
    </reaction>
</comment>
<dbReference type="GO" id="GO:0005829">
    <property type="term" value="C:cytosol"/>
    <property type="evidence" value="ECO:0007669"/>
    <property type="project" value="TreeGrafter"/>
</dbReference>
<feature type="active site" description="Charge relay system" evidence="12">
    <location>
        <position position="287"/>
    </location>
</feature>
<dbReference type="InterPro" id="IPR048383">
    <property type="entry name" value="TPPII_Ig-like-1"/>
</dbReference>
<feature type="domain" description="Peptidase S8/S53" evidence="14">
    <location>
        <begin position="28"/>
        <end position="513"/>
    </location>
</feature>
<dbReference type="InterPro" id="IPR000209">
    <property type="entry name" value="Peptidase_S8/S53_dom"/>
</dbReference>
<dbReference type="PROSITE" id="PS00138">
    <property type="entry name" value="SUBTILASE_SER"/>
    <property type="match status" value="1"/>
</dbReference>
<evidence type="ECO:0000256" key="12">
    <source>
        <dbReference type="PROSITE-ProRule" id="PRU01240"/>
    </source>
</evidence>
<keyword evidence="20" id="KW-1185">Reference proteome</keyword>
<dbReference type="InterPro" id="IPR015500">
    <property type="entry name" value="Peptidase_S8_subtilisin-rel"/>
</dbReference>
<evidence type="ECO:0000256" key="10">
    <source>
        <dbReference type="ARBA" id="ARBA00023619"/>
    </source>
</evidence>
<comment type="similarity">
    <text evidence="2 12">Belongs to the peptidase S8 family.</text>
</comment>
<dbReference type="Pfam" id="PF12580">
    <property type="entry name" value="TPPII"/>
    <property type="match status" value="1"/>
</dbReference>
<dbReference type="InParanoid" id="A0A1Z5J9F8"/>
<dbReference type="InterPro" id="IPR036852">
    <property type="entry name" value="Peptidase_S8/S53_dom_sf"/>
</dbReference>
<dbReference type="InterPro" id="IPR046939">
    <property type="entry name" value="TPPII_C_sf"/>
</dbReference>
<dbReference type="GO" id="GO:0008240">
    <property type="term" value="F:tripeptidyl-peptidase activity"/>
    <property type="evidence" value="ECO:0007669"/>
    <property type="project" value="UniProtKB-EC"/>
</dbReference>
<dbReference type="InterPro" id="IPR022229">
    <property type="entry name" value="TPPII_Ig-like-2"/>
</dbReference>
<dbReference type="Proteomes" id="UP000198406">
    <property type="component" value="Unassembled WGS sequence"/>
</dbReference>
<evidence type="ECO:0000256" key="2">
    <source>
        <dbReference type="ARBA" id="ARBA00011073"/>
    </source>
</evidence>
<feature type="domain" description="Tripeptidyl peptidase II C-terminal" evidence="16">
    <location>
        <begin position="1044"/>
        <end position="1110"/>
    </location>
</feature>